<reference evidence="1 2" key="2">
    <citation type="journal article" date="2016" name="Int. J. Syst. Evol. Microbiol.">
        <title>Pyrococcus kukulkanii sp. nov., a hyperthermophilic, piezophilic archaeon isolated from a deep-sea hydrothermal vent.</title>
        <authorList>
            <person name="Callac N."/>
            <person name="Oger P."/>
            <person name="Lesongeur F."/>
            <person name="Rattray J.E."/>
            <person name="Vannier P."/>
            <person name="Michoud G."/>
            <person name="Beauverger M."/>
            <person name="Gayet N."/>
            <person name="Rouxel O."/>
            <person name="Jebbar M."/>
            <person name="Godfroy A."/>
        </authorList>
    </citation>
    <scope>NUCLEOTIDE SEQUENCE [LARGE SCALE GENOMIC DNA]</scope>
    <source>
        <strain evidence="1 2">NCB100</strain>
    </source>
</reference>
<dbReference type="Gene3D" id="2.60.40.10">
    <property type="entry name" value="Immunoglobulins"/>
    <property type="match status" value="1"/>
</dbReference>
<dbReference type="EMBL" id="CP010835">
    <property type="protein sequence ID" value="AMM53222.1"/>
    <property type="molecule type" value="Genomic_DNA"/>
</dbReference>
<dbReference type="PATRIC" id="fig|1609559.3.peg.201"/>
<evidence type="ECO:0008006" key="3">
    <source>
        <dbReference type="Google" id="ProtNLM"/>
    </source>
</evidence>
<dbReference type="STRING" id="1609559.TQ32_00960"/>
<dbReference type="Proteomes" id="UP000070587">
    <property type="component" value="Chromosome"/>
</dbReference>
<sequence length="579" mass="64297">MREGNKFEVLYPGLNPLGCDKEKTIVERYSEDFEVKKQEVDTDKIELSIYPSPEHPKTFQDVTFYVTITNDNDKEISGKCTVYIALPEGTGRYSKDVIVPASSSKTFEIAKVRYGKPGTYGYGGVFKFGQFEVSASGSVTVSQDSSGSSGSLKIKQVTFEPSLPKVQDNVKVRVKVSNSYSSKKTVKVELVVDGKTVNQVDGVVSGGKEREFILSWTPTGAGEYGWIVYLYEKSANNVYLKKDSKSGRIEVTRINSPFSVRLYAYPTELEGGGEVTFLVKVWNYGNDRVSLKGFVSDGDGAIVKNINWTGVPANAQNYTVTTFTLTVYGVGEHKYKLFLDNYDGKPNGKGEEHWSEVRVEVKPWQASLKLECDGKVILGKDDVDDLDCTLYLFRTNPSDSVQVKISEIYVGGAKVWPSNFEGIIVSKEVLKVTPYDPDDETHIELTIDENFAEFYFGIDPLFPWHSYVDKLATDRPWEIVLHFENAPPISATFRILKNSGISPEDVVEYGGSGTFIATEILERAGYITTEATGLGKVAVVGSKLFGYVGLLFFLTDIVEEAYFYGCKQPRDSDNDGFVG</sequence>
<organism evidence="1 2">
    <name type="scientific">Pyrococcus kukulkanii</name>
    <dbReference type="NCBI Taxonomy" id="1609559"/>
    <lineage>
        <taxon>Archaea</taxon>
        <taxon>Methanobacteriati</taxon>
        <taxon>Methanobacteriota</taxon>
        <taxon>Thermococci</taxon>
        <taxon>Thermococcales</taxon>
        <taxon>Thermococcaceae</taxon>
        <taxon>Pyrococcus</taxon>
    </lineage>
</organism>
<protein>
    <recommendedName>
        <fullName evidence="3">CARDB domain-containing protein</fullName>
    </recommendedName>
</protein>
<name>A0A127B780_9EURY</name>
<dbReference type="RefSeq" id="WP_068320152.1">
    <property type="nucleotide sequence ID" value="NZ_CP010835.1"/>
</dbReference>
<evidence type="ECO:0000313" key="2">
    <source>
        <dbReference type="Proteomes" id="UP000070587"/>
    </source>
</evidence>
<reference evidence="2" key="1">
    <citation type="submission" date="2015-02" db="EMBL/GenBank/DDBJ databases">
        <title>Pyrococcus kukulkanii sp. nov., a novel hyperthermophilic archaeon isolated from a deep-sea hydrothermal vent at the Guaymas Basin.</title>
        <authorList>
            <person name="Oger P.M."/>
            <person name="Callac N."/>
            <person name="Jebbar M."/>
            <person name="Godfroy A."/>
        </authorList>
    </citation>
    <scope>NUCLEOTIDE SEQUENCE [LARGE SCALE GENOMIC DNA]</scope>
    <source>
        <strain evidence="2">NCB100</strain>
    </source>
</reference>
<dbReference type="KEGG" id="pyc:TQ32_00960"/>
<dbReference type="InterPro" id="IPR013783">
    <property type="entry name" value="Ig-like_fold"/>
</dbReference>
<proteinExistence type="predicted"/>
<accession>A0A127B780</accession>
<evidence type="ECO:0000313" key="1">
    <source>
        <dbReference type="EMBL" id="AMM53222.1"/>
    </source>
</evidence>
<gene>
    <name evidence="1" type="ORF">TQ32_00960</name>
</gene>
<dbReference type="GeneID" id="28490358"/>
<dbReference type="OrthoDB" id="86342at2157"/>
<dbReference type="AlphaFoldDB" id="A0A127B780"/>